<feature type="region of interest" description="Disordered" evidence="3">
    <location>
        <begin position="68"/>
        <end position="91"/>
    </location>
</feature>
<feature type="region of interest" description="Disordered" evidence="3">
    <location>
        <begin position="131"/>
        <end position="176"/>
    </location>
</feature>
<reference evidence="6" key="1">
    <citation type="submission" date="2020-10" db="EMBL/GenBank/DDBJ databases">
        <authorList>
            <person name="Han B."/>
            <person name="Lu T."/>
            <person name="Zhao Q."/>
            <person name="Huang X."/>
            <person name="Zhao Y."/>
        </authorList>
    </citation>
    <scope>NUCLEOTIDE SEQUENCE</scope>
</reference>
<dbReference type="InterPro" id="IPR018289">
    <property type="entry name" value="MULE_transposase_dom"/>
</dbReference>
<comment type="similarity">
    <text evidence="2">Belongs to the FHY3/FAR1 family.</text>
</comment>
<dbReference type="PANTHER" id="PTHR31669:SF168">
    <property type="entry name" value="PROTEIN FAR1-RELATED SEQUENCE"/>
    <property type="match status" value="1"/>
</dbReference>
<accession>A0A811SQ34</accession>
<dbReference type="PROSITE" id="PS50181">
    <property type="entry name" value="FBOX"/>
    <property type="match status" value="1"/>
</dbReference>
<feature type="compositionally biased region" description="Acidic residues" evidence="3">
    <location>
        <begin position="72"/>
        <end position="89"/>
    </location>
</feature>
<feature type="domain" description="SWIM-type" evidence="5">
    <location>
        <begin position="759"/>
        <end position="794"/>
    </location>
</feature>
<dbReference type="InterPro" id="IPR007527">
    <property type="entry name" value="Znf_SWIM"/>
</dbReference>
<keyword evidence="2" id="KW-0862">Zinc</keyword>
<dbReference type="PROSITE" id="PS50966">
    <property type="entry name" value="ZF_SWIM"/>
    <property type="match status" value="1"/>
</dbReference>
<dbReference type="InterPro" id="IPR036047">
    <property type="entry name" value="F-box-like_dom_sf"/>
</dbReference>
<dbReference type="PANTHER" id="PTHR31669">
    <property type="entry name" value="PROTEIN FAR1-RELATED SEQUENCE 10-RELATED"/>
    <property type="match status" value="1"/>
</dbReference>
<dbReference type="GO" id="GO:0008270">
    <property type="term" value="F:zinc ion binding"/>
    <property type="evidence" value="ECO:0007669"/>
    <property type="project" value="UniProtKB-UniRule"/>
</dbReference>
<comment type="caution">
    <text evidence="6">The sequence shown here is derived from an EMBL/GenBank/DDBJ whole genome shotgun (WGS) entry which is preliminary data.</text>
</comment>
<organism evidence="6 7">
    <name type="scientific">Miscanthus lutarioriparius</name>
    <dbReference type="NCBI Taxonomy" id="422564"/>
    <lineage>
        <taxon>Eukaryota</taxon>
        <taxon>Viridiplantae</taxon>
        <taxon>Streptophyta</taxon>
        <taxon>Embryophyta</taxon>
        <taxon>Tracheophyta</taxon>
        <taxon>Spermatophyta</taxon>
        <taxon>Magnoliopsida</taxon>
        <taxon>Liliopsida</taxon>
        <taxon>Poales</taxon>
        <taxon>Poaceae</taxon>
        <taxon>PACMAD clade</taxon>
        <taxon>Panicoideae</taxon>
        <taxon>Andropogonodae</taxon>
        <taxon>Andropogoneae</taxon>
        <taxon>Saccharinae</taxon>
        <taxon>Miscanthus</taxon>
    </lineage>
</organism>
<sequence>MDRAKRRSAVAGLPDDILVEILSRVSVKDLHRSKCVSKAWCGLVTDTLHRKELPQTLHGFFYGGGGYGGDTGSDDEDGDSDSDRDDGEDGETRICYAEHGNMAGRGYNGMLEALRVLRAWVGEEQTASILQRGERREMEVSGEGEAAGGAAPGESEERGSAMRPDPGRDRGMSTGKRGWWQKWRQRCGGNQGILTIGYLCDLIREIQKGSLTSIAKCPLTHWAECQKKRGKEGPDSRIAPMGESAISRALRTAGNREGQPVFLPYEGLEFNSCEEAKEFYNLYSWEVGFGIRKGGSRKNGNKYITRQDLVCSCEGWSRSKKSATCRTGCKRLLRTSDHGWYISRLNIEHNHPCSETYGEKKQWNSHSEIDPMTKDFIQKLRENNVPIGRVCSIVGVYGNQPGAPIRRESVRSLCARLAQENIRDDIGKTMKLLEEMRHDDPGMDVRFLIDQDGRIKSVLWCTGKNRSDYLHFGDVVTFDTTYRTNLYSLPFGMFVGVNNHFQSVIFGGLSLTSEKTEDFEWAFNNFTDIIWGGLEQPLTMLTDQCQAMAAALKTTMKGTKHRWCRWHVLRKLKQHVGNLYSKHSAFKKEFNKLVTEETSVQRFERKWRQLLRKYNLMENKFMKRLYKKRGMWAKPYFMDIFCAGMTSTQRSESANHMIKRFIQRSAPMHMFVRKFSEFQTDRQDQEDKEIHVTKQMRRRTRVGVPIERDAEQIYTRWMYEKFYHELFESGGFIIKHRGEDGLYEVVHTLEDGNMEARRYKVRYHGGDEISCECGLYEHMGMLCRHSLKVLVNLDIKSIPRANIMARWSKCGSGGHGETSAWRDHISTKETTNFVKKRMLLKKMEEVAYGTTRQTKKGRAQNTSLHSFEQQLKRNKAVATDTDEENPRGGKTRAIAEFMGV</sequence>
<evidence type="ECO:0000259" key="5">
    <source>
        <dbReference type="PROSITE" id="PS50966"/>
    </source>
</evidence>
<comment type="subcellular location">
    <subcellularLocation>
        <location evidence="2">Nucleus</location>
    </subcellularLocation>
</comment>
<keyword evidence="7" id="KW-1185">Reference proteome</keyword>
<keyword evidence="1 2" id="KW-0863">Zinc-finger</keyword>
<feature type="compositionally biased region" description="Basic and acidic residues" evidence="3">
    <location>
        <begin position="155"/>
        <end position="171"/>
    </location>
</feature>
<dbReference type="Pfam" id="PF00646">
    <property type="entry name" value="F-box"/>
    <property type="match status" value="1"/>
</dbReference>
<dbReference type="Proteomes" id="UP000604825">
    <property type="component" value="Unassembled WGS sequence"/>
</dbReference>
<dbReference type="Gene3D" id="1.20.1280.50">
    <property type="match status" value="1"/>
</dbReference>
<dbReference type="InterPro" id="IPR031052">
    <property type="entry name" value="FHY3/FAR1"/>
</dbReference>
<evidence type="ECO:0000313" key="6">
    <source>
        <dbReference type="EMBL" id="CAD6343355.1"/>
    </source>
</evidence>
<evidence type="ECO:0000256" key="2">
    <source>
        <dbReference type="RuleBase" id="RU367018"/>
    </source>
</evidence>
<protein>
    <recommendedName>
        <fullName evidence="2">Protein FAR1-RELATED SEQUENCE</fullName>
    </recommendedName>
</protein>
<evidence type="ECO:0000256" key="1">
    <source>
        <dbReference type="PROSITE-ProRule" id="PRU00325"/>
    </source>
</evidence>
<dbReference type="EMBL" id="CAJGYO010000749">
    <property type="protein sequence ID" value="CAD6343355.1"/>
    <property type="molecule type" value="Genomic_DNA"/>
</dbReference>
<proteinExistence type="inferred from homology"/>
<name>A0A811SQ34_9POAL</name>
<gene>
    <name evidence="6" type="ORF">NCGR_LOCUS67453</name>
</gene>
<dbReference type="OrthoDB" id="685741at2759"/>
<comment type="function">
    <text evidence="2">Putative transcription activator involved in regulating light control of development.</text>
</comment>
<feature type="domain" description="F-box" evidence="4">
    <location>
        <begin position="7"/>
        <end position="53"/>
    </location>
</feature>
<dbReference type="SMART" id="SM00256">
    <property type="entry name" value="FBOX"/>
    <property type="match status" value="1"/>
</dbReference>
<evidence type="ECO:0000256" key="3">
    <source>
        <dbReference type="SAM" id="MobiDB-lite"/>
    </source>
</evidence>
<keyword evidence="2" id="KW-0539">Nucleus</keyword>
<dbReference type="GO" id="GO:0006355">
    <property type="term" value="P:regulation of DNA-templated transcription"/>
    <property type="evidence" value="ECO:0007669"/>
    <property type="project" value="UniProtKB-UniRule"/>
</dbReference>
<evidence type="ECO:0000259" key="4">
    <source>
        <dbReference type="PROSITE" id="PS50181"/>
    </source>
</evidence>
<evidence type="ECO:0000313" key="7">
    <source>
        <dbReference type="Proteomes" id="UP000604825"/>
    </source>
</evidence>
<dbReference type="Pfam" id="PF03101">
    <property type="entry name" value="FAR1"/>
    <property type="match status" value="1"/>
</dbReference>
<dbReference type="Pfam" id="PF10551">
    <property type="entry name" value="MULE"/>
    <property type="match status" value="1"/>
</dbReference>
<dbReference type="GO" id="GO:0005634">
    <property type="term" value="C:nucleus"/>
    <property type="evidence" value="ECO:0007669"/>
    <property type="project" value="UniProtKB-SubCell"/>
</dbReference>
<dbReference type="InterPro" id="IPR001810">
    <property type="entry name" value="F-box_dom"/>
</dbReference>
<dbReference type="SUPFAM" id="SSF81383">
    <property type="entry name" value="F-box domain"/>
    <property type="match status" value="1"/>
</dbReference>
<keyword evidence="2" id="KW-0479">Metal-binding</keyword>
<dbReference type="AlphaFoldDB" id="A0A811SQ34"/>
<dbReference type="InterPro" id="IPR004330">
    <property type="entry name" value="FAR1_DNA_bnd_dom"/>
</dbReference>